<protein>
    <submittedName>
        <fullName evidence="1">Uncharacterized protein</fullName>
    </submittedName>
</protein>
<dbReference type="VEuPathDB" id="FungiDB:PSTT_10655"/>
<organism evidence="1 2">
    <name type="scientific">Puccinia striiformis</name>
    <dbReference type="NCBI Taxonomy" id="27350"/>
    <lineage>
        <taxon>Eukaryota</taxon>
        <taxon>Fungi</taxon>
        <taxon>Dikarya</taxon>
        <taxon>Basidiomycota</taxon>
        <taxon>Pucciniomycotina</taxon>
        <taxon>Pucciniomycetes</taxon>
        <taxon>Pucciniales</taxon>
        <taxon>Pucciniaceae</taxon>
        <taxon>Puccinia</taxon>
    </lineage>
</organism>
<sequence>LPCWSESWVHCPQSSSQIHVANFTPHKKNNMIAALKLFFIAISLLAHISPSRAQGGCLSRAVNAADCNGWLSWTDFEHLSRLCFYLPSTDLHSHLFKTAQSSVSPTDVTIHLNKVANLKRLGYPDTASNSIQRRDIDHAAQAILNGCNGRGGSTAIRSTDGATIQVKLQ</sequence>
<dbReference type="AlphaFoldDB" id="A0A2S4V3J9"/>
<reference evidence="1" key="1">
    <citation type="submission" date="2017-12" db="EMBL/GenBank/DDBJ databases">
        <title>Gene loss provides genomic basis for host adaptation in cereal stripe rust fungi.</title>
        <authorList>
            <person name="Xia C."/>
        </authorList>
    </citation>
    <scope>NUCLEOTIDE SEQUENCE [LARGE SCALE GENOMIC DNA]</scope>
    <source>
        <strain evidence="1">93-210</strain>
    </source>
</reference>
<evidence type="ECO:0000313" key="2">
    <source>
        <dbReference type="Proteomes" id="UP000239156"/>
    </source>
</evidence>
<feature type="non-terminal residue" evidence="1">
    <location>
        <position position="1"/>
    </location>
</feature>
<dbReference type="EMBL" id="PKSL01000116">
    <property type="protein sequence ID" value="POW04077.1"/>
    <property type="molecule type" value="Genomic_DNA"/>
</dbReference>
<keyword evidence="2" id="KW-1185">Reference proteome</keyword>
<name>A0A2S4V3J9_9BASI</name>
<dbReference type="Proteomes" id="UP000239156">
    <property type="component" value="Unassembled WGS sequence"/>
</dbReference>
<proteinExistence type="predicted"/>
<evidence type="ECO:0000313" key="1">
    <source>
        <dbReference type="EMBL" id="POW04077.1"/>
    </source>
</evidence>
<accession>A0A2S4V3J9</accession>
<gene>
    <name evidence="1" type="ORF">PSTT_10655</name>
</gene>
<dbReference type="VEuPathDB" id="FungiDB:PSHT_12087"/>
<comment type="caution">
    <text evidence="1">The sequence shown here is derived from an EMBL/GenBank/DDBJ whole genome shotgun (WGS) entry which is preliminary data.</text>
</comment>